<keyword evidence="2 4" id="KW-0808">Transferase</keyword>
<evidence type="ECO:0000256" key="1">
    <source>
        <dbReference type="ARBA" id="ARBA00009924"/>
    </source>
</evidence>
<name>A0ABT5HZH7_9CAUL</name>
<dbReference type="GO" id="GO:0008976">
    <property type="term" value="F:polyphosphate kinase activity"/>
    <property type="evidence" value="ECO:0007669"/>
    <property type="project" value="UniProtKB-EC"/>
</dbReference>
<dbReference type="PIRSF" id="PIRSF028756">
    <property type="entry name" value="PPK2_prd"/>
    <property type="match status" value="1"/>
</dbReference>
<proteinExistence type="inferred from homology"/>
<reference evidence="6 7" key="1">
    <citation type="submission" date="2023-01" db="EMBL/GenBank/DDBJ databases">
        <title>Novel species of the genus Asticcacaulis isolated from rivers.</title>
        <authorList>
            <person name="Lu H."/>
        </authorList>
    </citation>
    <scope>NUCLEOTIDE SEQUENCE [LARGE SCALE GENOMIC DNA]</scope>
    <source>
        <strain evidence="6 7">BYS171W</strain>
    </source>
</reference>
<accession>A0ABT5HZH7</accession>
<dbReference type="EMBL" id="JAQQKX010000026">
    <property type="protein sequence ID" value="MDC7685250.1"/>
    <property type="molecule type" value="Genomic_DNA"/>
</dbReference>
<comment type="subunit">
    <text evidence="4">Homotetramer.</text>
</comment>
<comment type="similarity">
    <text evidence="1 4">Belongs to the polyphosphate kinase 2 (PPK2) family. Class I subfamily.</text>
</comment>
<feature type="domain" description="Polyphosphate kinase-2-related" evidence="5">
    <location>
        <begin position="3"/>
        <end position="221"/>
    </location>
</feature>
<dbReference type="Proteomes" id="UP001214854">
    <property type="component" value="Unassembled WGS sequence"/>
</dbReference>
<gene>
    <name evidence="6" type="primary">ppk2</name>
    <name evidence="6" type="ORF">PQU92_18355</name>
</gene>
<dbReference type="EC" id="2.7.4.-" evidence="4"/>
<keyword evidence="7" id="KW-1185">Reference proteome</keyword>
<dbReference type="PANTHER" id="PTHR34383">
    <property type="entry name" value="POLYPHOSPHATE:AMP PHOSPHOTRANSFERASE-RELATED"/>
    <property type="match status" value="1"/>
</dbReference>
<evidence type="ECO:0000259" key="5">
    <source>
        <dbReference type="Pfam" id="PF03976"/>
    </source>
</evidence>
<dbReference type="PANTHER" id="PTHR34383:SF1">
    <property type="entry name" value="ADP-POLYPHOSPHATE PHOSPHOTRANSFERASE"/>
    <property type="match status" value="1"/>
</dbReference>
<dbReference type="RefSeq" id="WP_272749753.1">
    <property type="nucleotide sequence ID" value="NZ_JAQQKX010000026.1"/>
</dbReference>
<dbReference type="InterPro" id="IPR022488">
    <property type="entry name" value="PPK2-related"/>
</dbReference>
<keyword evidence="3 4" id="KW-0418">Kinase</keyword>
<evidence type="ECO:0000256" key="3">
    <source>
        <dbReference type="ARBA" id="ARBA00022777"/>
    </source>
</evidence>
<evidence type="ECO:0000256" key="2">
    <source>
        <dbReference type="ARBA" id="ARBA00022679"/>
    </source>
</evidence>
<sequence>MTDDDYEAELARLQTALVDAQIWSQAEGKKVCIVFEGRDSAGKDGVIKRITEHLSVRQTRVMALPKPSDREKTQWWFQRYAAHLPAAGEWAIFNRSWYNRAGVEKVMGFSTPHEQEIFLRDVASFESMLADSDIVLIKFWLDISKDEQKERLDDRRSDPLKRLKVSPLDAVAQEKWDAYSAARDEMLRRSHHATGHWTCVKTDKKKKARLNTIRHVLHAIGCPDYTVSVETPDPEVVFSYDAVIEGKQALFK</sequence>
<dbReference type="InterPro" id="IPR027417">
    <property type="entry name" value="P-loop_NTPase"/>
</dbReference>
<evidence type="ECO:0000256" key="4">
    <source>
        <dbReference type="RuleBase" id="RU369062"/>
    </source>
</evidence>
<comment type="caution">
    <text evidence="6">The sequence shown here is derived from an EMBL/GenBank/DDBJ whole genome shotgun (WGS) entry which is preliminary data.</text>
</comment>
<organism evidence="6 7">
    <name type="scientific">Asticcacaulis aquaticus</name>
    <dbReference type="NCBI Taxonomy" id="2984212"/>
    <lineage>
        <taxon>Bacteria</taxon>
        <taxon>Pseudomonadati</taxon>
        <taxon>Pseudomonadota</taxon>
        <taxon>Alphaproteobacteria</taxon>
        <taxon>Caulobacterales</taxon>
        <taxon>Caulobacteraceae</taxon>
        <taxon>Asticcacaulis</taxon>
    </lineage>
</organism>
<evidence type="ECO:0000313" key="6">
    <source>
        <dbReference type="EMBL" id="MDC7685250.1"/>
    </source>
</evidence>
<dbReference type="NCBIfam" id="TIGR03707">
    <property type="entry name" value="PPK2_P_aer"/>
    <property type="match status" value="1"/>
</dbReference>
<protein>
    <recommendedName>
        <fullName evidence="4">ADP/GDP-polyphosphate phosphotransferase</fullName>
        <ecNumber evidence="4">2.7.4.-</ecNumber>
    </recommendedName>
    <alternativeName>
        <fullName evidence="4">Polyphosphate kinase PPK2</fullName>
    </alternativeName>
</protein>
<dbReference type="Pfam" id="PF03976">
    <property type="entry name" value="PPK2"/>
    <property type="match status" value="1"/>
</dbReference>
<comment type="function">
    <text evidence="4">Uses inorganic polyphosphate (polyP) as a donor to convert GDP to GTP or ADP to ATP.</text>
</comment>
<evidence type="ECO:0000313" key="7">
    <source>
        <dbReference type="Proteomes" id="UP001214854"/>
    </source>
</evidence>
<dbReference type="InterPro" id="IPR022486">
    <property type="entry name" value="PPK2_PA0141"/>
</dbReference>
<dbReference type="SUPFAM" id="SSF52540">
    <property type="entry name" value="P-loop containing nucleoside triphosphate hydrolases"/>
    <property type="match status" value="1"/>
</dbReference>
<dbReference type="Gene3D" id="3.40.50.300">
    <property type="entry name" value="P-loop containing nucleotide triphosphate hydrolases"/>
    <property type="match status" value="1"/>
</dbReference>
<dbReference type="InterPro" id="IPR016898">
    <property type="entry name" value="Polyphosphate_phosphotransfera"/>
</dbReference>